<dbReference type="VEuPathDB" id="FungiDB:VP01_1675g1"/>
<comment type="caution">
    <text evidence="2">The sequence shown here is derived from an EMBL/GenBank/DDBJ whole genome shotgun (WGS) entry which is preliminary data.</text>
</comment>
<name>A0A0L6VHW8_9BASI</name>
<gene>
    <name evidence="2" type="ORF">VP01_1675g1</name>
</gene>
<dbReference type="STRING" id="27349.A0A0L6VHW8"/>
<proteinExistence type="predicted"/>
<evidence type="ECO:0000256" key="1">
    <source>
        <dbReference type="SAM" id="MobiDB-lite"/>
    </source>
</evidence>
<dbReference type="Proteomes" id="UP000037035">
    <property type="component" value="Unassembled WGS sequence"/>
</dbReference>
<reference evidence="2 3" key="1">
    <citation type="submission" date="2015-08" db="EMBL/GenBank/DDBJ databases">
        <title>Next Generation Sequencing and Analysis of the Genome of Puccinia sorghi L Schw, the Causal Agent of Maize Common Rust.</title>
        <authorList>
            <person name="Rochi L."/>
            <person name="Burguener G."/>
            <person name="Darino M."/>
            <person name="Turjanski A."/>
            <person name="Kreff E."/>
            <person name="Dieguez M.J."/>
            <person name="Sacco F."/>
        </authorList>
    </citation>
    <scope>NUCLEOTIDE SEQUENCE [LARGE SCALE GENOMIC DNA]</scope>
    <source>
        <strain evidence="2 3">RO10H11247</strain>
    </source>
</reference>
<evidence type="ECO:0000313" key="2">
    <source>
        <dbReference type="EMBL" id="KNZ59720.1"/>
    </source>
</evidence>
<dbReference type="OrthoDB" id="437973at2759"/>
<sequence>MKWRDVSIRIRITKTGERNSNDSSRIRSTSSPCRGSMMQTSEEKNQPNLGLPRLTQNTLVPQQALVTHLAQLAVRNARSSGSLPLPFFQKKKSHFTYNCPVKQAPYKARPSRTQQLLNPKALRDTPSVQVPEEFLTKKGIAEKILATNELQRQEAALEPSSSKISKKEKSPLPINVPGLPLLLREKLLVPELRVALGADSPLGSATVVGPDHLPEINWLALELPPLLPGEGIPPIVTVVGPDLLPGEDFHRRIVAAVVRAHLLPEETGPDLEHCSHPSIYAILVGPGLLQGEGIPRIVTVVDPDLLPGEDFPRRIVATVVPAHLLPEETEPNPEPYPHPSINAILVGPGLLPGEGIPRIVTVVGPDLLPGEDFPRRILAAVVRAHLLPEETERDPESCPHPSIYAILVGPGLLPGEDSPRRIVTAVDPSHFPDETLLDLELQPVPSIDAISAAPGLLQGEDFL</sequence>
<dbReference type="Pfam" id="PF13917">
    <property type="entry name" value="zf-CCHC_3"/>
    <property type="match status" value="1"/>
</dbReference>
<protein>
    <submittedName>
        <fullName evidence="2">Uncharacterized protein</fullName>
    </submittedName>
</protein>
<accession>A0A0L6VHW8</accession>
<feature type="region of interest" description="Disordered" evidence="1">
    <location>
        <begin position="14"/>
        <end position="49"/>
    </location>
</feature>
<keyword evidence="3" id="KW-1185">Reference proteome</keyword>
<dbReference type="AlphaFoldDB" id="A0A0L6VHW8"/>
<evidence type="ECO:0000313" key="3">
    <source>
        <dbReference type="Proteomes" id="UP000037035"/>
    </source>
</evidence>
<organism evidence="2 3">
    <name type="scientific">Puccinia sorghi</name>
    <dbReference type="NCBI Taxonomy" id="27349"/>
    <lineage>
        <taxon>Eukaryota</taxon>
        <taxon>Fungi</taxon>
        <taxon>Dikarya</taxon>
        <taxon>Basidiomycota</taxon>
        <taxon>Pucciniomycotina</taxon>
        <taxon>Pucciniomycetes</taxon>
        <taxon>Pucciniales</taxon>
        <taxon>Pucciniaceae</taxon>
        <taxon>Puccinia</taxon>
    </lineage>
</organism>
<feature type="compositionally biased region" description="Low complexity" evidence="1">
    <location>
        <begin position="21"/>
        <end position="31"/>
    </location>
</feature>
<dbReference type="EMBL" id="LAVV01006476">
    <property type="protein sequence ID" value="KNZ59720.1"/>
    <property type="molecule type" value="Genomic_DNA"/>
</dbReference>